<reference evidence="2 3" key="1">
    <citation type="submission" date="2021-03" db="EMBL/GenBank/DDBJ databases">
        <title>Sequencing the genomes of 1000 actinobacteria strains.</title>
        <authorList>
            <person name="Klenk H.-P."/>
        </authorList>
    </citation>
    <scope>NUCLEOTIDE SEQUENCE [LARGE SCALE GENOMIC DNA]</scope>
    <source>
        <strain evidence="2 3">DSM 45256</strain>
    </source>
</reference>
<evidence type="ECO:0000313" key="3">
    <source>
        <dbReference type="Proteomes" id="UP001519295"/>
    </source>
</evidence>
<comment type="caution">
    <text evidence="2">The sequence shown here is derived from an EMBL/GenBank/DDBJ whole genome shotgun (WGS) entry which is preliminary data.</text>
</comment>
<accession>A0ABS4W557</accession>
<dbReference type="EMBL" id="JAGINU010000002">
    <property type="protein sequence ID" value="MBP2371345.1"/>
    <property type="molecule type" value="Genomic_DNA"/>
</dbReference>
<dbReference type="PANTHER" id="PTHR13696">
    <property type="entry name" value="P-LOOP CONTAINING NUCLEOSIDE TRIPHOSPHATE HYDROLASE"/>
    <property type="match status" value="1"/>
</dbReference>
<organism evidence="2 3">
    <name type="scientific">Pseudonocardia parietis</name>
    <dbReference type="NCBI Taxonomy" id="570936"/>
    <lineage>
        <taxon>Bacteria</taxon>
        <taxon>Bacillati</taxon>
        <taxon>Actinomycetota</taxon>
        <taxon>Actinomycetes</taxon>
        <taxon>Pseudonocardiales</taxon>
        <taxon>Pseudonocardiaceae</taxon>
        <taxon>Pseudonocardia</taxon>
    </lineage>
</organism>
<protein>
    <submittedName>
        <fullName evidence="2">Chromosome partitioning protein</fullName>
    </submittedName>
</protein>
<sequence length="217" mass="23944">MAQVHAVCCQKGGVGKTTITVNLAAVVDQVLATDEPAVLVVGTDPQRSMDWWAHRVGDKIPFAYTETDDPAQLEQLRDLDYEHVFVDTPGSLENEHILRSVLKSADDAIVPITTEPLTFVPADTTISEVIEPLGVPFTVAINLWDARDGHVDLDDTIAFIEKKGWPRANTVIRRYKIHSRAAAEGVVCTQYAKSRVALEAQQDILRLALELGYGRTR</sequence>
<dbReference type="Proteomes" id="UP001519295">
    <property type="component" value="Unassembled WGS sequence"/>
</dbReference>
<dbReference type="SUPFAM" id="SSF52540">
    <property type="entry name" value="P-loop containing nucleoside triphosphate hydrolases"/>
    <property type="match status" value="1"/>
</dbReference>
<dbReference type="Gene3D" id="3.40.50.300">
    <property type="entry name" value="P-loop containing nucleotide triphosphate hydrolases"/>
    <property type="match status" value="1"/>
</dbReference>
<dbReference type="PANTHER" id="PTHR13696:SF99">
    <property type="entry name" value="COBYRINIC ACID AC-DIAMIDE SYNTHASE"/>
    <property type="match status" value="1"/>
</dbReference>
<proteinExistence type="predicted"/>
<keyword evidence="3" id="KW-1185">Reference proteome</keyword>
<dbReference type="Pfam" id="PF01656">
    <property type="entry name" value="CbiA"/>
    <property type="match status" value="1"/>
</dbReference>
<gene>
    <name evidence="2" type="ORF">JOF36_007118</name>
</gene>
<dbReference type="InterPro" id="IPR002586">
    <property type="entry name" value="CobQ/CobB/MinD/ParA_Nub-bd_dom"/>
</dbReference>
<feature type="domain" description="CobQ/CobB/MinD/ParA nucleotide binding" evidence="1">
    <location>
        <begin position="6"/>
        <end position="185"/>
    </location>
</feature>
<dbReference type="InterPro" id="IPR027417">
    <property type="entry name" value="P-loop_NTPase"/>
</dbReference>
<name>A0ABS4W557_9PSEU</name>
<dbReference type="RefSeq" id="WP_210036508.1">
    <property type="nucleotide sequence ID" value="NZ_JAGINU010000002.1"/>
</dbReference>
<dbReference type="InterPro" id="IPR050678">
    <property type="entry name" value="DNA_Partitioning_ATPase"/>
</dbReference>
<evidence type="ECO:0000259" key="1">
    <source>
        <dbReference type="Pfam" id="PF01656"/>
    </source>
</evidence>
<evidence type="ECO:0000313" key="2">
    <source>
        <dbReference type="EMBL" id="MBP2371345.1"/>
    </source>
</evidence>
<dbReference type="CDD" id="cd02042">
    <property type="entry name" value="ParAB_family"/>
    <property type="match status" value="1"/>
</dbReference>